<proteinExistence type="predicted"/>
<reference evidence="8 9" key="1">
    <citation type="submission" date="2015-12" db="EMBL/GenBank/DDBJ databases">
        <title>Complete genome of Lacimicrobium alkaliphilum KCTC 32984.</title>
        <authorList>
            <person name="Kim S.-G."/>
            <person name="Lee Y.-J."/>
        </authorList>
    </citation>
    <scope>NUCLEOTIDE SEQUENCE [LARGE SCALE GENOMIC DNA]</scope>
    <source>
        <strain evidence="8 9">YelD216</strain>
    </source>
</reference>
<evidence type="ECO:0000256" key="6">
    <source>
        <dbReference type="SAM" id="Phobius"/>
    </source>
</evidence>
<dbReference type="PANTHER" id="PTHR43124:SF3">
    <property type="entry name" value="CHLORAMPHENICOL EFFLUX PUMP RV0191"/>
    <property type="match status" value="1"/>
</dbReference>
<feature type="transmembrane region" description="Helical" evidence="6">
    <location>
        <begin position="170"/>
        <end position="185"/>
    </location>
</feature>
<keyword evidence="9" id="KW-1185">Reference proteome</keyword>
<dbReference type="PANTHER" id="PTHR43124">
    <property type="entry name" value="PURINE EFFLUX PUMP PBUE"/>
    <property type="match status" value="1"/>
</dbReference>
<feature type="transmembrane region" description="Helical" evidence="6">
    <location>
        <begin position="12"/>
        <end position="40"/>
    </location>
</feature>
<dbReference type="SUPFAM" id="SSF103473">
    <property type="entry name" value="MFS general substrate transporter"/>
    <property type="match status" value="1"/>
</dbReference>
<gene>
    <name evidence="8" type="ORF">AT746_15085</name>
</gene>
<evidence type="ECO:0000256" key="1">
    <source>
        <dbReference type="ARBA" id="ARBA00004651"/>
    </source>
</evidence>
<evidence type="ECO:0000313" key="8">
    <source>
        <dbReference type="EMBL" id="ALS99452.1"/>
    </source>
</evidence>
<dbReference type="STRING" id="1526571.AT746_15085"/>
<evidence type="ECO:0000256" key="2">
    <source>
        <dbReference type="ARBA" id="ARBA00022475"/>
    </source>
</evidence>
<evidence type="ECO:0000259" key="7">
    <source>
        <dbReference type="PROSITE" id="PS50850"/>
    </source>
</evidence>
<feature type="transmembrane region" description="Helical" evidence="6">
    <location>
        <begin position="260"/>
        <end position="279"/>
    </location>
</feature>
<dbReference type="OrthoDB" id="1404228at2"/>
<dbReference type="InterPro" id="IPR020846">
    <property type="entry name" value="MFS_dom"/>
</dbReference>
<dbReference type="EMBL" id="CP013650">
    <property type="protein sequence ID" value="ALS99452.1"/>
    <property type="molecule type" value="Genomic_DNA"/>
</dbReference>
<accession>A0A0U2ZMC0</accession>
<dbReference type="PROSITE" id="PS50850">
    <property type="entry name" value="MFS"/>
    <property type="match status" value="1"/>
</dbReference>
<evidence type="ECO:0000256" key="4">
    <source>
        <dbReference type="ARBA" id="ARBA00022989"/>
    </source>
</evidence>
<feature type="transmembrane region" description="Helical" evidence="6">
    <location>
        <begin position="344"/>
        <end position="363"/>
    </location>
</feature>
<keyword evidence="5 6" id="KW-0472">Membrane</keyword>
<evidence type="ECO:0000256" key="5">
    <source>
        <dbReference type="ARBA" id="ARBA00023136"/>
    </source>
</evidence>
<dbReference type="Pfam" id="PF07690">
    <property type="entry name" value="MFS_1"/>
    <property type="match status" value="1"/>
</dbReference>
<feature type="transmembrane region" description="Helical" evidence="6">
    <location>
        <begin position="221"/>
        <end position="240"/>
    </location>
</feature>
<name>A0A0U2ZMC0_9ALTE</name>
<dbReference type="GO" id="GO:0005886">
    <property type="term" value="C:plasma membrane"/>
    <property type="evidence" value="ECO:0007669"/>
    <property type="project" value="UniProtKB-SubCell"/>
</dbReference>
<dbReference type="KEGG" id="lal:AT746_15085"/>
<evidence type="ECO:0000256" key="3">
    <source>
        <dbReference type="ARBA" id="ARBA00022692"/>
    </source>
</evidence>
<dbReference type="InterPro" id="IPR050189">
    <property type="entry name" value="MFS_Efflux_Transporters"/>
</dbReference>
<keyword evidence="4 6" id="KW-1133">Transmembrane helix</keyword>
<dbReference type="Proteomes" id="UP000068447">
    <property type="component" value="Chromosome"/>
</dbReference>
<feature type="transmembrane region" description="Helical" evidence="6">
    <location>
        <begin position="52"/>
        <end position="69"/>
    </location>
</feature>
<feature type="transmembrane region" description="Helical" evidence="6">
    <location>
        <begin position="81"/>
        <end position="97"/>
    </location>
</feature>
<feature type="transmembrane region" description="Helical" evidence="6">
    <location>
        <begin position="312"/>
        <end position="332"/>
    </location>
</feature>
<feature type="transmembrane region" description="Helical" evidence="6">
    <location>
        <begin position="286"/>
        <end position="306"/>
    </location>
</feature>
<comment type="subcellular location">
    <subcellularLocation>
        <location evidence="1">Cell membrane</location>
        <topology evidence="1">Multi-pass membrane protein</topology>
    </subcellularLocation>
</comment>
<feature type="transmembrane region" description="Helical" evidence="6">
    <location>
        <begin position="140"/>
        <end position="164"/>
    </location>
</feature>
<feature type="transmembrane region" description="Helical" evidence="6">
    <location>
        <begin position="375"/>
        <end position="395"/>
    </location>
</feature>
<keyword evidence="3 6" id="KW-0812">Transmembrane</keyword>
<organism evidence="8 9">
    <name type="scientific">Lacimicrobium alkaliphilum</name>
    <dbReference type="NCBI Taxonomy" id="1526571"/>
    <lineage>
        <taxon>Bacteria</taxon>
        <taxon>Pseudomonadati</taxon>
        <taxon>Pseudomonadota</taxon>
        <taxon>Gammaproteobacteria</taxon>
        <taxon>Alteromonadales</taxon>
        <taxon>Alteromonadaceae</taxon>
        <taxon>Lacimicrobium</taxon>
    </lineage>
</organism>
<dbReference type="InterPro" id="IPR036259">
    <property type="entry name" value="MFS_trans_sf"/>
</dbReference>
<feature type="domain" description="Major facilitator superfamily (MFS) profile" evidence="7">
    <location>
        <begin position="14"/>
        <end position="399"/>
    </location>
</feature>
<dbReference type="Gene3D" id="1.20.1250.20">
    <property type="entry name" value="MFS general substrate transporter like domains"/>
    <property type="match status" value="1"/>
</dbReference>
<protein>
    <submittedName>
        <fullName evidence="8">MFS transporter</fullName>
    </submittedName>
</protein>
<dbReference type="InterPro" id="IPR011701">
    <property type="entry name" value="MFS"/>
</dbReference>
<sequence length="401" mass="43426">MTAYWRFIQQHWPLLGFGFITIFWGNLGQSFFISFFGASIQQSLAISAGDYGLIYALATLTSGLMLMALGGKVDKYPLKNFSSAAALGLMLACSVMWLANNALWLWLGFFLLRLCGQGLLPHIGQTTMARSFDKDRGKAISLSACGVPLGEAILPLIVVALIAWLGWQQSWLWLGLSIPLIYIPLSRKLLNKAALAPPEVNAANATGPQYSRRHVLKDLRFWLVLPAMLAGPFLVTAIFIQQNYVLEQKGWTTALLASSFIIYGVLHWAGSIWSGVLVDRFRARKLVPVISLPLLLAMLLLTLGYGPWLAPVFMAILGLSIGITGPVFNALWAEVYGTTNLGAIRALATSLMILSTASSPWLFGLLIDAGVTGTALFAGCSTGVFIALIGTLIAYGRNPAQ</sequence>
<keyword evidence="2" id="KW-1003">Cell membrane</keyword>
<dbReference type="AlphaFoldDB" id="A0A0U2ZMC0"/>
<evidence type="ECO:0000313" key="9">
    <source>
        <dbReference type="Proteomes" id="UP000068447"/>
    </source>
</evidence>
<dbReference type="GO" id="GO:0022857">
    <property type="term" value="F:transmembrane transporter activity"/>
    <property type="evidence" value="ECO:0007669"/>
    <property type="project" value="InterPro"/>
</dbReference>
<dbReference type="RefSeq" id="WP_062481827.1">
    <property type="nucleotide sequence ID" value="NZ_CP013650.1"/>
</dbReference>